<protein>
    <recommendedName>
        <fullName evidence="9">Uridylate kinase</fullName>
        <shortName evidence="9">UK</shortName>
        <ecNumber evidence="9">2.7.4.14</ecNumber>
    </recommendedName>
    <alternativeName>
        <fullName evidence="9">ATP:UMP phosphotransferase</fullName>
    </alternativeName>
    <alternativeName>
        <fullName evidence="9">Deoxycytidylate kinase</fullName>
        <shortName evidence="9">CK</shortName>
        <shortName evidence="9">dCMP kinase</shortName>
    </alternativeName>
    <alternativeName>
        <fullName evidence="9">Uridine monophosphate kinase</fullName>
        <shortName evidence="9">UMP kinase</shortName>
        <shortName evidence="9">UMPK</shortName>
    </alternativeName>
</protein>
<organism evidence="10 11">
    <name type="scientific">Armillaria borealis</name>
    <dbReference type="NCBI Taxonomy" id="47425"/>
    <lineage>
        <taxon>Eukaryota</taxon>
        <taxon>Fungi</taxon>
        <taxon>Dikarya</taxon>
        <taxon>Basidiomycota</taxon>
        <taxon>Agaricomycotina</taxon>
        <taxon>Agaricomycetes</taxon>
        <taxon>Agaricomycetidae</taxon>
        <taxon>Agaricales</taxon>
        <taxon>Marasmiineae</taxon>
        <taxon>Physalacriaceae</taxon>
        <taxon>Armillaria</taxon>
    </lineage>
</organism>
<dbReference type="PANTHER" id="PTHR23359">
    <property type="entry name" value="NUCLEOTIDE KINASE"/>
    <property type="match status" value="1"/>
</dbReference>
<dbReference type="PRINTS" id="PR00094">
    <property type="entry name" value="ADENYLTKNASE"/>
</dbReference>
<dbReference type="GO" id="GO:0019205">
    <property type="term" value="F:nucleobase-containing compound kinase activity"/>
    <property type="evidence" value="ECO:0007669"/>
    <property type="project" value="InterPro"/>
</dbReference>
<dbReference type="InterPro" id="IPR033690">
    <property type="entry name" value="Adenylat_kinase_CS"/>
</dbReference>
<comment type="catalytic activity">
    <reaction evidence="8 9">
        <text>UMP + ATP = UDP + ADP</text>
        <dbReference type="Rhea" id="RHEA:24400"/>
        <dbReference type="ChEBI" id="CHEBI:30616"/>
        <dbReference type="ChEBI" id="CHEBI:57865"/>
        <dbReference type="ChEBI" id="CHEBI:58223"/>
        <dbReference type="ChEBI" id="CHEBI:456216"/>
        <dbReference type="EC" id="2.7.4.14"/>
    </reaction>
</comment>
<dbReference type="HAMAP" id="MF_03172">
    <property type="entry name" value="Adenylate_kinase_UMP_CMP_kin"/>
    <property type="match status" value="1"/>
</dbReference>
<dbReference type="InterPro" id="IPR006266">
    <property type="entry name" value="UMP_CMP_kinase"/>
</dbReference>
<dbReference type="InterPro" id="IPR000850">
    <property type="entry name" value="Adenylat/UMP-CMP_kin"/>
</dbReference>
<feature type="binding site" evidence="9">
    <location>
        <position position="212"/>
    </location>
    <ligand>
        <name>ATP</name>
        <dbReference type="ChEBI" id="CHEBI:30616"/>
    </ligand>
</feature>
<evidence type="ECO:0000256" key="5">
    <source>
        <dbReference type="ARBA" id="ARBA00022840"/>
    </source>
</evidence>
<keyword evidence="2 9" id="KW-0808">Transferase</keyword>
<comment type="cofactor">
    <cofactor evidence="9">
        <name>Mg(2+)</name>
        <dbReference type="ChEBI" id="CHEBI:18420"/>
    </cofactor>
    <text evidence="9">Binds 1 Mg(2+) ion per monomer.</text>
</comment>
<comment type="domain">
    <text evidence="9">Consists of three domains, a large central CORE domain and two small peripheral domains, NMPbind and LID, which undergo movements during catalysis. The LID domain closes over the site of phosphoryl transfer upon ATP binding. Assembling and dissambling the active center during each catalytic cycle provides an effective means to prevent ATP hydrolysis.</text>
</comment>
<dbReference type="GO" id="GO:0005524">
    <property type="term" value="F:ATP binding"/>
    <property type="evidence" value="ECO:0007669"/>
    <property type="project" value="UniProtKB-KW"/>
</dbReference>
<evidence type="ECO:0000256" key="3">
    <source>
        <dbReference type="ARBA" id="ARBA00022741"/>
    </source>
</evidence>
<feature type="binding site" evidence="9">
    <location>
        <position position="184"/>
    </location>
    <ligand>
        <name>a ribonucleoside 5'-phosphate</name>
        <dbReference type="ChEBI" id="CHEBI:58043"/>
    </ligand>
</feature>
<keyword evidence="3 9" id="KW-0547">Nucleotide-binding</keyword>
<keyword evidence="7 9" id="KW-0539">Nucleus</keyword>
<feature type="binding site" evidence="9">
    <location>
        <position position="167"/>
    </location>
    <ligand>
        <name>ATP</name>
        <dbReference type="ChEBI" id="CHEBI:30616"/>
    </ligand>
</feature>
<evidence type="ECO:0000256" key="6">
    <source>
        <dbReference type="ARBA" id="ARBA00022975"/>
    </source>
</evidence>
<keyword evidence="4 9" id="KW-0418">Kinase</keyword>
<dbReference type="Pfam" id="PF00406">
    <property type="entry name" value="ADK"/>
    <property type="match status" value="1"/>
</dbReference>
<feature type="region of interest" description="LID" evidence="9">
    <location>
        <begin position="166"/>
        <end position="176"/>
    </location>
</feature>
<dbReference type="EC" id="2.7.4.14" evidence="9"/>
<name>A0AA39MXH9_9AGAR</name>
<dbReference type="SUPFAM" id="SSF52540">
    <property type="entry name" value="P-loop containing nucleoside triphosphate hydrolases"/>
    <property type="match status" value="1"/>
</dbReference>
<evidence type="ECO:0000313" key="11">
    <source>
        <dbReference type="Proteomes" id="UP001175226"/>
    </source>
</evidence>
<feature type="binding site" evidence="9">
    <location>
        <begin position="130"/>
        <end position="133"/>
    </location>
    <ligand>
        <name>a ribonucleoside 5'-phosphate</name>
        <dbReference type="ChEBI" id="CHEBI:58043"/>
    </ligand>
</feature>
<dbReference type="HAMAP" id="MF_00235">
    <property type="entry name" value="Adenylate_kinase_Adk"/>
    <property type="match status" value="1"/>
</dbReference>
<gene>
    <name evidence="10" type="ORF">EV421DRAFT_1888533</name>
</gene>
<feature type="binding site" evidence="9">
    <location>
        <position position="69"/>
    </location>
    <ligand>
        <name>a ribonucleoside 5'-phosphate</name>
        <dbReference type="ChEBI" id="CHEBI:58043"/>
    </ligand>
</feature>
<comment type="function">
    <text evidence="9">Catalyzes the phosphorylation of pyrimidine nucleoside monophosphates at the expense of ATP. Plays an important role in de novo pyrimidine nucleotide biosynthesis. Has preference for UMP and dUMP as phosphate acceptors, but can also use CMP, dCMP and AMP.</text>
</comment>
<keyword evidence="1 9" id="KW-0963">Cytoplasm</keyword>
<dbReference type="FunFam" id="3.40.50.300:FF:000315">
    <property type="entry name" value="Adenylate kinase 1"/>
    <property type="match status" value="1"/>
</dbReference>
<dbReference type="GO" id="GO:0006207">
    <property type="term" value="P:'de novo' pyrimidine nucleobase biosynthetic process"/>
    <property type="evidence" value="ECO:0007669"/>
    <property type="project" value="InterPro"/>
</dbReference>
<evidence type="ECO:0000256" key="8">
    <source>
        <dbReference type="ARBA" id="ARBA00048116"/>
    </source>
</evidence>
<dbReference type="GO" id="GO:0005634">
    <property type="term" value="C:nucleus"/>
    <property type="evidence" value="ECO:0007669"/>
    <property type="project" value="UniProtKB-SubCell"/>
</dbReference>
<feature type="binding site" evidence="9">
    <location>
        <position position="173"/>
    </location>
    <ligand>
        <name>a ribonucleoside 5'-phosphate</name>
        <dbReference type="ChEBI" id="CHEBI:58043"/>
    </ligand>
</feature>
<evidence type="ECO:0000256" key="1">
    <source>
        <dbReference type="ARBA" id="ARBA00022490"/>
    </source>
</evidence>
<dbReference type="NCBIfam" id="TIGR01359">
    <property type="entry name" value="UMP_CMP_kin_fam"/>
    <property type="match status" value="1"/>
</dbReference>
<dbReference type="PROSITE" id="PS00113">
    <property type="entry name" value="ADENYLATE_KINASE"/>
    <property type="match status" value="1"/>
</dbReference>
<dbReference type="GO" id="GO:0005737">
    <property type="term" value="C:cytoplasm"/>
    <property type="evidence" value="ECO:0007669"/>
    <property type="project" value="UniProtKB-SubCell"/>
</dbReference>
<feature type="binding site" evidence="9">
    <location>
        <position position="137"/>
    </location>
    <ligand>
        <name>a ribonucleoside 5'-phosphate</name>
        <dbReference type="ChEBI" id="CHEBI:58043"/>
    </ligand>
</feature>
<proteinExistence type="inferred from homology"/>
<dbReference type="GO" id="GO:0009123">
    <property type="term" value="P:nucleoside monophosphate metabolic process"/>
    <property type="evidence" value="ECO:0007669"/>
    <property type="project" value="UniProtKB-ARBA"/>
</dbReference>
<accession>A0AA39MXH9</accession>
<dbReference type="GO" id="GO:0006221">
    <property type="term" value="P:pyrimidine nucleotide biosynthetic process"/>
    <property type="evidence" value="ECO:0007669"/>
    <property type="project" value="UniProtKB-UniRule"/>
</dbReference>
<evidence type="ECO:0000313" key="10">
    <source>
        <dbReference type="EMBL" id="KAK0450601.1"/>
    </source>
</evidence>
<feature type="binding site" evidence="9">
    <location>
        <begin position="91"/>
        <end position="93"/>
    </location>
    <ligand>
        <name>a ribonucleoside 5'-phosphate</name>
        <dbReference type="ChEBI" id="CHEBI:58043"/>
    </ligand>
</feature>
<feature type="binding site" evidence="9">
    <location>
        <begin position="43"/>
        <end position="48"/>
    </location>
    <ligand>
        <name>ATP</name>
        <dbReference type="ChEBI" id="CHEBI:30616"/>
    </ligand>
</feature>
<keyword evidence="11" id="KW-1185">Reference proteome</keyword>
<comment type="subunit">
    <text evidence="9">Monomer.</text>
</comment>
<sequence length="238" mass="26081">MPAIIDKIADALHLHKAPKETATASPAFDSSKVIVVFVLGGPGAGKGTQCARLVQDFGFCHLSAGDLLRAEQVREGSQYGELIQTCIREGTIVPMEVTIKLLENAMLEALKGGKSGDGWGEGKGRFLIDGFPRKMDQAIKFEDVCVASLVLYFSTTEAVMLERLIERGKTSGREDDNEESIKKRFRTYHETTMPVIEHYQKFGKVAEIDSSVSIDEVHKNTVEIVKKVLSGEHVATPS</sequence>
<dbReference type="EMBL" id="JAUEPT010000006">
    <property type="protein sequence ID" value="KAK0450601.1"/>
    <property type="molecule type" value="Genomic_DNA"/>
</dbReference>
<comment type="subcellular location">
    <subcellularLocation>
        <location evidence="9">Cytoplasm</location>
    </subcellularLocation>
    <subcellularLocation>
        <location evidence="9">Nucleus</location>
    </subcellularLocation>
    <text evidence="9">Predominantly cytoplasmic.</text>
</comment>
<dbReference type="AlphaFoldDB" id="A0AA39MXH9"/>
<evidence type="ECO:0000256" key="9">
    <source>
        <dbReference type="HAMAP-Rule" id="MF_03172"/>
    </source>
</evidence>
<dbReference type="Proteomes" id="UP001175226">
    <property type="component" value="Unassembled WGS sequence"/>
</dbReference>
<reference evidence="10" key="1">
    <citation type="submission" date="2023-06" db="EMBL/GenBank/DDBJ databases">
        <authorList>
            <consortium name="Lawrence Berkeley National Laboratory"/>
            <person name="Ahrendt S."/>
            <person name="Sahu N."/>
            <person name="Indic B."/>
            <person name="Wong-Bajracharya J."/>
            <person name="Merenyi Z."/>
            <person name="Ke H.-M."/>
            <person name="Monk M."/>
            <person name="Kocsube S."/>
            <person name="Drula E."/>
            <person name="Lipzen A."/>
            <person name="Balint B."/>
            <person name="Henrissat B."/>
            <person name="Andreopoulos B."/>
            <person name="Martin F.M."/>
            <person name="Harder C.B."/>
            <person name="Rigling D."/>
            <person name="Ford K.L."/>
            <person name="Foster G.D."/>
            <person name="Pangilinan J."/>
            <person name="Papanicolaou A."/>
            <person name="Barry K."/>
            <person name="LaButti K."/>
            <person name="Viragh M."/>
            <person name="Koriabine M."/>
            <person name="Yan M."/>
            <person name="Riley R."/>
            <person name="Champramary S."/>
            <person name="Plett K.L."/>
            <person name="Tsai I.J."/>
            <person name="Slot J."/>
            <person name="Sipos G."/>
            <person name="Plett J."/>
            <person name="Nagy L.G."/>
            <person name="Grigoriev I.V."/>
        </authorList>
    </citation>
    <scope>NUCLEOTIDE SEQUENCE</scope>
    <source>
        <strain evidence="10">FPL87.14</strain>
    </source>
</reference>
<dbReference type="Gene3D" id="3.40.50.300">
    <property type="entry name" value="P-loop containing nucleotide triphosphate hydrolases"/>
    <property type="match status" value="1"/>
</dbReference>
<evidence type="ECO:0000256" key="4">
    <source>
        <dbReference type="ARBA" id="ARBA00022777"/>
    </source>
</evidence>
<feature type="region of interest" description="NMPbind" evidence="9">
    <location>
        <begin position="63"/>
        <end position="93"/>
    </location>
</feature>
<keyword evidence="6 9" id="KW-0665">Pyrimidine biosynthesis</keyword>
<evidence type="ECO:0000256" key="7">
    <source>
        <dbReference type="ARBA" id="ARBA00023242"/>
    </source>
</evidence>
<dbReference type="CDD" id="cd01428">
    <property type="entry name" value="ADK"/>
    <property type="match status" value="1"/>
</dbReference>
<keyword evidence="5 9" id="KW-0067">ATP-binding</keyword>
<comment type="caution">
    <text evidence="10">The sequence shown here is derived from an EMBL/GenBank/DDBJ whole genome shotgun (WGS) entry which is preliminary data.</text>
</comment>
<comment type="similarity">
    <text evidence="9">Belongs to the adenylate kinase family. UMP-CMP kinase subfamily.</text>
</comment>
<dbReference type="InterPro" id="IPR027417">
    <property type="entry name" value="P-loop_NTPase"/>
</dbReference>
<evidence type="ECO:0000256" key="2">
    <source>
        <dbReference type="ARBA" id="ARBA00022679"/>
    </source>
</evidence>
<dbReference type="GO" id="GO:0016776">
    <property type="term" value="F:phosphotransferase activity, phosphate group as acceptor"/>
    <property type="evidence" value="ECO:0007669"/>
    <property type="project" value="InterPro"/>
</dbReference>